<dbReference type="EMBL" id="CDHN01000007">
    <property type="protein sequence ID" value="CEJ94558.1"/>
    <property type="molecule type" value="Genomic_DNA"/>
</dbReference>
<dbReference type="AlphaFoldDB" id="A0A0A1TRH8"/>
<keyword evidence="4" id="KW-1185">Reference proteome</keyword>
<proteinExistence type="predicted"/>
<reference evidence="3 4" key="1">
    <citation type="journal article" date="2015" name="Genome Announc.">
        <title>Draft Genome Sequence and Gene Annotation of the Entomopathogenic Fungus Verticillium hemipterigenum.</title>
        <authorList>
            <person name="Horn F."/>
            <person name="Habel A."/>
            <person name="Scharf D.H."/>
            <person name="Dworschak J."/>
            <person name="Brakhage A.A."/>
            <person name="Guthke R."/>
            <person name="Hertweck C."/>
            <person name="Linde J."/>
        </authorList>
    </citation>
    <scope>NUCLEOTIDE SEQUENCE [LARGE SCALE GENOMIC DNA]</scope>
</reference>
<name>A0A0A1TRH8_9HYPO</name>
<dbReference type="OrthoDB" id="288987at2759"/>
<gene>
    <name evidence="3" type="ORF">VHEMI10081</name>
</gene>
<evidence type="ECO:0000313" key="3">
    <source>
        <dbReference type="EMBL" id="CEJ94558.1"/>
    </source>
</evidence>
<accession>A0A0A1TRH8</accession>
<protein>
    <recommendedName>
        <fullName evidence="2">UFSP1/2/DUB catalytic domain-containing protein</fullName>
    </recommendedName>
</protein>
<evidence type="ECO:0000259" key="2">
    <source>
        <dbReference type="Pfam" id="PF07910"/>
    </source>
</evidence>
<keyword evidence="1" id="KW-0378">Hydrolase</keyword>
<sequence>MEPKLNQNVSQSEKHERLGVAELGKFGEEDRMPRWLEMMLQLRRGHVNNNMVSAIASILAIDPTVVTAHLCHEATQHISKTAIEETFCGYRNIQMILSCLIGHSKSLSMTEVPSILDIQVLIEKAWDNGILSESRIQTGGILKSRKYIGTPEVCALFTSLNIRSRTHRFISQTGKSSYAQLVDVVQAYFSNSRQQTSIHGEKIHQTELSPIFLQRPGHSLLIIGVEKRDNGHYNLLVFDPDYRYPDNITKLLAKLRISRFSKLRDHITSCYRRSDEHFAKYSEIEILYPDPI</sequence>
<dbReference type="PANTHER" id="PTHR48153:SF4">
    <property type="entry name" value="UBIQUITIN CARBOXYL-TERMINAL HYDROLASE MUG105"/>
    <property type="match status" value="1"/>
</dbReference>
<dbReference type="GO" id="GO:0019783">
    <property type="term" value="F:ubiquitin-like protein peptidase activity"/>
    <property type="evidence" value="ECO:0007669"/>
    <property type="project" value="UniProtKB-ARBA"/>
</dbReference>
<evidence type="ECO:0000313" key="4">
    <source>
        <dbReference type="Proteomes" id="UP000039046"/>
    </source>
</evidence>
<dbReference type="InterPro" id="IPR012462">
    <property type="entry name" value="UFSP1/2_DUB_cat"/>
</dbReference>
<feature type="domain" description="UFSP1/2/DUB catalytic" evidence="2">
    <location>
        <begin position="68"/>
        <end position="286"/>
    </location>
</feature>
<dbReference type="Proteomes" id="UP000039046">
    <property type="component" value="Unassembled WGS sequence"/>
</dbReference>
<dbReference type="Gene3D" id="3.90.70.130">
    <property type="match status" value="1"/>
</dbReference>
<evidence type="ECO:0000256" key="1">
    <source>
        <dbReference type="ARBA" id="ARBA00022801"/>
    </source>
</evidence>
<dbReference type="STRING" id="1531966.A0A0A1TRH8"/>
<organism evidence="3 4">
    <name type="scientific">[Torrubiella] hemipterigena</name>
    <dbReference type="NCBI Taxonomy" id="1531966"/>
    <lineage>
        <taxon>Eukaryota</taxon>
        <taxon>Fungi</taxon>
        <taxon>Dikarya</taxon>
        <taxon>Ascomycota</taxon>
        <taxon>Pezizomycotina</taxon>
        <taxon>Sordariomycetes</taxon>
        <taxon>Hypocreomycetidae</taxon>
        <taxon>Hypocreales</taxon>
        <taxon>Clavicipitaceae</taxon>
        <taxon>Clavicipitaceae incertae sedis</taxon>
        <taxon>'Torrubiella' clade</taxon>
    </lineage>
</organism>
<dbReference type="HOGENOM" id="CLU_013053_0_0_1"/>
<dbReference type="PANTHER" id="PTHR48153">
    <property type="entry name" value="UFM1-SPECIFIC PROTEASE 2"/>
    <property type="match status" value="1"/>
</dbReference>
<dbReference type="Pfam" id="PF07910">
    <property type="entry name" value="Peptidase_C78"/>
    <property type="match status" value="1"/>
</dbReference>